<evidence type="ECO:0000313" key="3">
    <source>
        <dbReference type="Proteomes" id="UP000281647"/>
    </source>
</evidence>
<reference evidence="2 3" key="1">
    <citation type="submission" date="2018-11" db="EMBL/GenBank/DDBJ databases">
        <title>Pseudaminobacter arsenicus sp. nov., an arsenic-resistant bacterium isolated from arsenic-rich aquifers.</title>
        <authorList>
            <person name="Mu Y."/>
        </authorList>
    </citation>
    <scope>NUCLEOTIDE SEQUENCE [LARGE SCALE GENOMIC DNA]</scope>
    <source>
        <strain evidence="2 3">CB3</strain>
    </source>
</reference>
<dbReference type="PANTHER" id="PTHR43884:SF12">
    <property type="entry name" value="ISOVALERYL-COA DEHYDROGENASE, MITOCHONDRIAL-RELATED"/>
    <property type="match status" value="1"/>
</dbReference>
<name>A0A432VB42_9HYPH</name>
<dbReference type="PANTHER" id="PTHR43884">
    <property type="entry name" value="ACYL-COA DEHYDROGENASE"/>
    <property type="match status" value="1"/>
</dbReference>
<dbReference type="GO" id="GO:0050660">
    <property type="term" value="F:flavin adenine dinucleotide binding"/>
    <property type="evidence" value="ECO:0007669"/>
    <property type="project" value="InterPro"/>
</dbReference>
<protein>
    <submittedName>
        <fullName evidence="2">Acyl-CoA dehydrogenase</fullName>
    </submittedName>
</protein>
<dbReference type="OrthoDB" id="2564795at2"/>
<dbReference type="AlphaFoldDB" id="A0A432VB42"/>
<comment type="caution">
    <text evidence="2">The sequence shown here is derived from an EMBL/GenBank/DDBJ whole genome shotgun (WGS) entry which is preliminary data.</text>
</comment>
<keyword evidence="3" id="KW-1185">Reference proteome</keyword>
<dbReference type="EMBL" id="RKST01000002">
    <property type="protein sequence ID" value="RUM99336.1"/>
    <property type="molecule type" value="Genomic_DNA"/>
</dbReference>
<feature type="domain" description="Acyl-CoA dehydrogenase/oxidase N-terminal" evidence="1">
    <location>
        <begin position="20"/>
        <end position="109"/>
    </location>
</feature>
<dbReference type="InterPro" id="IPR009100">
    <property type="entry name" value="AcylCoA_DH/oxidase_NM_dom_sf"/>
</dbReference>
<dbReference type="Gene3D" id="1.10.540.10">
    <property type="entry name" value="Acyl-CoA dehydrogenase/oxidase, N-terminal domain"/>
    <property type="match status" value="1"/>
</dbReference>
<dbReference type="InterPro" id="IPR037069">
    <property type="entry name" value="AcylCoA_DH/ox_N_sf"/>
</dbReference>
<dbReference type="SUPFAM" id="SSF56645">
    <property type="entry name" value="Acyl-CoA dehydrogenase NM domain-like"/>
    <property type="match status" value="1"/>
</dbReference>
<dbReference type="InterPro" id="IPR013786">
    <property type="entry name" value="AcylCoA_DH/ox_N"/>
</dbReference>
<dbReference type="Gene3D" id="2.40.110.10">
    <property type="entry name" value="Butyryl-CoA Dehydrogenase, subunit A, domain 2"/>
    <property type="match status" value="1"/>
</dbReference>
<dbReference type="Proteomes" id="UP000281647">
    <property type="component" value="Unassembled WGS sequence"/>
</dbReference>
<organism evidence="2 3">
    <name type="scientific">Borborobacter arsenicus</name>
    <dbReference type="NCBI Taxonomy" id="1851146"/>
    <lineage>
        <taxon>Bacteria</taxon>
        <taxon>Pseudomonadati</taxon>
        <taxon>Pseudomonadota</taxon>
        <taxon>Alphaproteobacteria</taxon>
        <taxon>Hyphomicrobiales</taxon>
        <taxon>Phyllobacteriaceae</taxon>
        <taxon>Borborobacter</taxon>
    </lineage>
</organism>
<dbReference type="Pfam" id="PF02771">
    <property type="entry name" value="Acyl-CoA_dh_N"/>
    <property type="match status" value="1"/>
</dbReference>
<evidence type="ECO:0000259" key="1">
    <source>
        <dbReference type="Pfam" id="PF02771"/>
    </source>
</evidence>
<evidence type="ECO:0000313" key="2">
    <source>
        <dbReference type="EMBL" id="RUM99336.1"/>
    </source>
</evidence>
<sequence length="361" mass="37959">MHEVGKTRLDGEFSDWVVAAAHDLDTGVESPSTVLPRLASAGLAGAGVPVALGGSGGDVVDGVAGISVVAEESLAAAFVLWSQRTYIEFLLQSPNKQLGEKLLPDLLAGRLAGATGLSNAMKFLAGLEPLQISAGAEGDSLVLSGKMPWVTNLRPESFHVAAAVDHADGGTFIASLAHDDDGLQRSNDLSLLGMRSTNTAAIKLSEVRISAERVLHPDAGEWLPQVRPAFTGLQCGMSIGLARRAIAETAKSVGAGRNVLSPQLSAVTQRLTQAESRLSAGLRSREFEVDAVSLFTLRIELAEIVSEAISLELQASGGRAYLSGPGRDFARRWREAAFIPLITPSLVQLKAALLERRQDAA</sequence>
<dbReference type="InterPro" id="IPR046373">
    <property type="entry name" value="Acyl-CoA_Oxase/DH_mid-dom_sf"/>
</dbReference>
<gene>
    <name evidence="2" type="ORF">EET67_03720</name>
</gene>
<accession>A0A432VB42</accession>
<proteinExistence type="predicted"/>
<dbReference type="GO" id="GO:0003995">
    <property type="term" value="F:acyl-CoA dehydrogenase activity"/>
    <property type="evidence" value="ECO:0007669"/>
    <property type="project" value="TreeGrafter"/>
</dbReference>